<organism evidence="1 2">
    <name type="scientific">Paenibacillus piri</name>
    <dbReference type="NCBI Taxonomy" id="2547395"/>
    <lineage>
        <taxon>Bacteria</taxon>
        <taxon>Bacillati</taxon>
        <taxon>Bacillota</taxon>
        <taxon>Bacilli</taxon>
        <taxon>Bacillales</taxon>
        <taxon>Paenibacillaceae</taxon>
        <taxon>Paenibacillus</taxon>
    </lineage>
</organism>
<dbReference type="EMBL" id="SMRT01000003">
    <property type="protein sequence ID" value="TDF98597.1"/>
    <property type="molecule type" value="Genomic_DNA"/>
</dbReference>
<proteinExistence type="predicted"/>
<name>A0A4R5KUI9_9BACL</name>
<dbReference type="OrthoDB" id="9807465at2"/>
<evidence type="ECO:0000313" key="2">
    <source>
        <dbReference type="Proteomes" id="UP000295636"/>
    </source>
</evidence>
<dbReference type="AlphaFoldDB" id="A0A4R5KUI9"/>
<protein>
    <submittedName>
        <fullName evidence="1">Uncharacterized protein</fullName>
    </submittedName>
</protein>
<keyword evidence="2" id="KW-1185">Reference proteome</keyword>
<gene>
    <name evidence="1" type="ORF">E1757_08615</name>
</gene>
<sequence length="442" mass="50100">MRQLVMHYKPAAPEAIDAGRAVRLHFNMEKAGIAEFTLTAACDGDWLIEGRESAMLQVLLNGFYNQDIILFYGDRWLEYPRLLGYLEEGSYELELRFHELSSPGTRQAKAKEAVIHRVDRDSEPGLVYRYAPLLYGRNLEHPAESRYTDTPLLMFYSLEQGEAGTVLEYHVIYSHEDEGTPAPMLMAKWGRLTDIEWTLRVVLGPDGGLVEATYQGLHHVTTEFRGEYMLGGHPALQSASAHGMVTDIPTSGYRLMLAPVYRWNPAVEPRERVMDAFPFTYRMMGWEFQRHRNLSQLIAVGTGSEPWQVTDVRDYLYVQTSKRAAEPTLQKRTCVDVRVRLKGSDTVYSSSFGDWRIGEFRAAYNGPYEWFSTTVKLPKGTVMSDVEAIEAELLEGGDRTVAVRGLKAFMLEEDCMPTVSVETQKELVLTADAPVGRLWCAL</sequence>
<dbReference type="Proteomes" id="UP000295636">
    <property type="component" value="Unassembled WGS sequence"/>
</dbReference>
<comment type="caution">
    <text evidence="1">The sequence shown here is derived from an EMBL/GenBank/DDBJ whole genome shotgun (WGS) entry which is preliminary data.</text>
</comment>
<evidence type="ECO:0000313" key="1">
    <source>
        <dbReference type="EMBL" id="TDF98597.1"/>
    </source>
</evidence>
<dbReference type="RefSeq" id="WP_133226794.1">
    <property type="nucleotide sequence ID" value="NZ_SMRT01000003.1"/>
</dbReference>
<reference evidence="1 2" key="1">
    <citation type="submission" date="2019-03" db="EMBL/GenBank/DDBJ databases">
        <title>This is whole genome sequence of Paenibacillus sp MS74 strain.</title>
        <authorList>
            <person name="Trinh H.N."/>
        </authorList>
    </citation>
    <scope>NUCLEOTIDE SEQUENCE [LARGE SCALE GENOMIC DNA]</scope>
    <source>
        <strain evidence="1 2">MS74</strain>
    </source>
</reference>
<accession>A0A4R5KUI9</accession>